<dbReference type="InterPro" id="IPR013249">
    <property type="entry name" value="RNA_pol_sigma70_r4_t2"/>
</dbReference>
<dbReference type="GO" id="GO:0000428">
    <property type="term" value="C:DNA-directed RNA polymerase complex"/>
    <property type="evidence" value="ECO:0007669"/>
    <property type="project" value="UniProtKB-KW"/>
</dbReference>
<evidence type="ECO:0000259" key="7">
    <source>
        <dbReference type="Pfam" id="PF08281"/>
    </source>
</evidence>
<protein>
    <submittedName>
        <fullName evidence="8">DNA-directed RNA polymerase sigma-70 factor</fullName>
    </submittedName>
</protein>
<evidence type="ECO:0000256" key="2">
    <source>
        <dbReference type="ARBA" id="ARBA00023015"/>
    </source>
</evidence>
<dbReference type="PANTHER" id="PTHR30173:SF36">
    <property type="entry name" value="ECF RNA POLYMERASE SIGMA FACTOR SIGJ"/>
    <property type="match status" value="1"/>
</dbReference>
<feature type="domain" description="RNA polymerase sigma factor 70 region 4 type 2" evidence="7">
    <location>
        <begin position="120"/>
        <end position="171"/>
    </location>
</feature>
<dbReference type="GO" id="GO:0016987">
    <property type="term" value="F:sigma factor activity"/>
    <property type="evidence" value="ECO:0007669"/>
    <property type="project" value="UniProtKB-KW"/>
</dbReference>
<comment type="caution">
    <text evidence="8">The sequence shown here is derived from an EMBL/GenBank/DDBJ whole genome shotgun (WGS) entry which is preliminary data.</text>
</comment>
<dbReference type="PANTHER" id="PTHR30173">
    <property type="entry name" value="SIGMA 19 FACTOR"/>
    <property type="match status" value="1"/>
</dbReference>
<organism evidence="8 9">
    <name type="scientific">Promicromonospora citrea</name>
    <dbReference type="NCBI Taxonomy" id="43677"/>
    <lineage>
        <taxon>Bacteria</taxon>
        <taxon>Bacillati</taxon>
        <taxon>Actinomycetota</taxon>
        <taxon>Actinomycetes</taxon>
        <taxon>Micrococcales</taxon>
        <taxon>Promicromonosporaceae</taxon>
        <taxon>Promicromonospora</taxon>
    </lineage>
</organism>
<dbReference type="GO" id="GO:0006352">
    <property type="term" value="P:DNA-templated transcription initiation"/>
    <property type="evidence" value="ECO:0007669"/>
    <property type="project" value="InterPro"/>
</dbReference>
<dbReference type="Pfam" id="PF08281">
    <property type="entry name" value="Sigma70_r4_2"/>
    <property type="match status" value="1"/>
</dbReference>
<gene>
    <name evidence="8" type="ORF">GCM10010102_44850</name>
</gene>
<feature type="region of interest" description="Disordered" evidence="5">
    <location>
        <begin position="221"/>
        <end position="261"/>
    </location>
</feature>
<dbReference type="InterPro" id="IPR052704">
    <property type="entry name" value="ECF_Sigma-70_Domain"/>
</dbReference>
<sequence length="261" mass="28585">MDAPTEADETVSFFLSQRPRLFRIACRVTRGDLSSAEDVVQEAWLRWQRTDKAGIRNPEAFLTTTATRLAINVVRSAPRRHEIPTDEPADAPSGATRGGSRAVVADPFERTERSRAVAQAVAVLLRRLTPAELAAYVLRGLFDYPYADVSRLLRTSSVNARQLVSRARARLASGVERTDVDPWAGRRLAVALLAASRAGELDVLERLLVAEVRPRVRDGAGIRWDGATVPPSPGPGRGADPAAAPGRSRARRQRRDRRPDG</sequence>
<dbReference type="InterPro" id="IPR036388">
    <property type="entry name" value="WH-like_DNA-bd_sf"/>
</dbReference>
<reference evidence="8" key="2">
    <citation type="submission" date="2020-09" db="EMBL/GenBank/DDBJ databases">
        <authorList>
            <person name="Sun Q."/>
            <person name="Ohkuma M."/>
        </authorList>
    </citation>
    <scope>NUCLEOTIDE SEQUENCE</scope>
    <source>
        <strain evidence="8">JCM 3051</strain>
    </source>
</reference>
<name>A0A8H9GS57_9MICO</name>
<dbReference type="SUPFAM" id="SSF88659">
    <property type="entry name" value="Sigma3 and sigma4 domains of RNA polymerase sigma factors"/>
    <property type="match status" value="1"/>
</dbReference>
<dbReference type="Pfam" id="PF04542">
    <property type="entry name" value="Sigma70_r2"/>
    <property type="match status" value="1"/>
</dbReference>
<feature type="compositionally biased region" description="Low complexity" evidence="5">
    <location>
        <begin position="238"/>
        <end position="247"/>
    </location>
</feature>
<dbReference type="RefSeq" id="WP_171106625.1">
    <property type="nucleotide sequence ID" value="NZ_BMPT01000031.1"/>
</dbReference>
<dbReference type="AlphaFoldDB" id="A0A8H9GS57"/>
<dbReference type="InterPro" id="IPR007627">
    <property type="entry name" value="RNA_pol_sigma70_r2"/>
</dbReference>
<feature type="domain" description="RNA polymerase sigma-70 region 2" evidence="6">
    <location>
        <begin position="17"/>
        <end position="77"/>
    </location>
</feature>
<dbReference type="GO" id="GO:0003677">
    <property type="term" value="F:DNA binding"/>
    <property type="evidence" value="ECO:0007669"/>
    <property type="project" value="InterPro"/>
</dbReference>
<evidence type="ECO:0000313" key="9">
    <source>
        <dbReference type="Proteomes" id="UP000655589"/>
    </source>
</evidence>
<dbReference type="SUPFAM" id="SSF88946">
    <property type="entry name" value="Sigma2 domain of RNA polymerase sigma factors"/>
    <property type="match status" value="1"/>
</dbReference>
<proteinExistence type="inferred from homology"/>
<evidence type="ECO:0000313" key="8">
    <source>
        <dbReference type="EMBL" id="GGM44465.1"/>
    </source>
</evidence>
<dbReference type="Gene3D" id="1.10.1740.10">
    <property type="match status" value="1"/>
</dbReference>
<feature type="compositionally biased region" description="Basic residues" evidence="5">
    <location>
        <begin position="248"/>
        <end position="261"/>
    </location>
</feature>
<comment type="similarity">
    <text evidence="1">Belongs to the sigma-70 factor family. ECF subfamily.</text>
</comment>
<keyword evidence="8" id="KW-0240">DNA-directed RNA polymerase</keyword>
<keyword evidence="3" id="KW-0731">Sigma factor</keyword>
<dbReference type="Gene3D" id="1.10.10.10">
    <property type="entry name" value="Winged helix-like DNA-binding domain superfamily/Winged helix DNA-binding domain"/>
    <property type="match status" value="1"/>
</dbReference>
<dbReference type="InterPro" id="IPR013325">
    <property type="entry name" value="RNA_pol_sigma_r2"/>
</dbReference>
<keyword evidence="4" id="KW-0804">Transcription</keyword>
<dbReference type="InterPro" id="IPR013324">
    <property type="entry name" value="RNA_pol_sigma_r3/r4-like"/>
</dbReference>
<reference evidence="8" key="1">
    <citation type="journal article" date="2014" name="Int. J. Syst. Evol. Microbiol.">
        <title>Complete genome sequence of Corynebacterium casei LMG S-19264T (=DSM 44701T), isolated from a smear-ripened cheese.</title>
        <authorList>
            <consortium name="US DOE Joint Genome Institute (JGI-PGF)"/>
            <person name="Walter F."/>
            <person name="Albersmeier A."/>
            <person name="Kalinowski J."/>
            <person name="Ruckert C."/>
        </authorList>
    </citation>
    <scope>NUCLEOTIDE SEQUENCE</scope>
    <source>
        <strain evidence="8">JCM 3051</strain>
    </source>
</reference>
<evidence type="ECO:0000256" key="3">
    <source>
        <dbReference type="ARBA" id="ARBA00023082"/>
    </source>
</evidence>
<evidence type="ECO:0000256" key="1">
    <source>
        <dbReference type="ARBA" id="ARBA00010641"/>
    </source>
</evidence>
<dbReference type="Proteomes" id="UP000655589">
    <property type="component" value="Unassembled WGS sequence"/>
</dbReference>
<feature type="region of interest" description="Disordered" evidence="5">
    <location>
        <begin position="77"/>
        <end position="101"/>
    </location>
</feature>
<evidence type="ECO:0000256" key="4">
    <source>
        <dbReference type="ARBA" id="ARBA00023163"/>
    </source>
</evidence>
<keyword evidence="9" id="KW-1185">Reference proteome</keyword>
<evidence type="ECO:0000256" key="5">
    <source>
        <dbReference type="SAM" id="MobiDB-lite"/>
    </source>
</evidence>
<evidence type="ECO:0000259" key="6">
    <source>
        <dbReference type="Pfam" id="PF04542"/>
    </source>
</evidence>
<keyword evidence="2" id="KW-0805">Transcription regulation</keyword>
<dbReference type="EMBL" id="BMPT01000031">
    <property type="protein sequence ID" value="GGM44465.1"/>
    <property type="molecule type" value="Genomic_DNA"/>
</dbReference>
<accession>A0A8H9GS57</accession>